<dbReference type="SUPFAM" id="SSF56784">
    <property type="entry name" value="HAD-like"/>
    <property type="match status" value="1"/>
</dbReference>
<proteinExistence type="predicted"/>
<dbReference type="EMBL" id="MVGC01000802">
    <property type="protein sequence ID" value="RJE17625.1"/>
    <property type="molecule type" value="Genomic_DNA"/>
</dbReference>
<name>A0A3A2ZIC8_9EURO</name>
<dbReference type="Proteomes" id="UP000266188">
    <property type="component" value="Unassembled WGS sequence"/>
</dbReference>
<dbReference type="PANTHER" id="PTHR43316">
    <property type="entry name" value="HYDROLASE, HALOACID DELAHOGENASE-RELATED"/>
    <property type="match status" value="1"/>
</dbReference>
<dbReference type="STRING" id="2070753.A0A3A2ZIC8"/>
<evidence type="ECO:0000313" key="2">
    <source>
        <dbReference type="EMBL" id="RJE17625.1"/>
    </source>
</evidence>
<dbReference type="AlphaFoldDB" id="A0A3A2ZIC8"/>
<dbReference type="Pfam" id="PF00702">
    <property type="entry name" value="Hydrolase"/>
    <property type="match status" value="1"/>
</dbReference>
<dbReference type="OrthoDB" id="2363873at2759"/>
<dbReference type="InterPro" id="IPR036412">
    <property type="entry name" value="HAD-like_sf"/>
</dbReference>
<dbReference type="InterPro" id="IPR023198">
    <property type="entry name" value="PGP-like_dom2"/>
</dbReference>
<dbReference type="Gene3D" id="3.40.50.1000">
    <property type="entry name" value="HAD superfamily/HAD-like"/>
    <property type="match status" value="1"/>
</dbReference>
<evidence type="ECO:0000256" key="1">
    <source>
        <dbReference type="ARBA" id="ARBA00022801"/>
    </source>
</evidence>
<keyword evidence="3" id="KW-1185">Reference proteome</keyword>
<gene>
    <name evidence="2" type="ORF">PHISCL_10036</name>
</gene>
<accession>A0A3A2ZIC8</accession>
<dbReference type="Gene3D" id="1.10.150.240">
    <property type="entry name" value="Putative phosphatase, domain 2"/>
    <property type="match status" value="1"/>
</dbReference>
<organism evidence="2 3">
    <name type="scientific">Aspergillus sclerotialis</name>
    <dbReference type="NCBI Taxonomy" id="2070753"/>
    <lineage>
        <taxon>Eukaryota</taxon>
        <taxon>Fungi</taxon>
        <taxon>Dikarya</taxon>
        <taxon>Ascomycota</taxon>
        <taxon>Pezizomycotina</taxon>
        <taxon>Eurotiomycetes</taxon>
        <taxon>Eurotiomycetidae</taxon>
        <taxon>Eurotiales</taxon>
        <taxon>Aspergillaceae</taxon>
        <taxon>Aspergillus</taxon>
        <taxon>Aspergillus subgen. Polypaecilum</taxon>
    </lineage>
</organism>
<dbReference type="PRINTS" id="PR00413">
    <property type="entry name" value="HADHALOGNASE"/>
</dbReference>
<dbReference type="PANTHER" id="PTHR43316:SF4">
    <property type="entry name" value="ACID DEHALOGENASE, PUTATIVE (AFU_ORTHOLOGUE AFUA_8G05870)-RELATED"/>
    <property type="match status" value="1"/>
</dbReference>
<protein>
    <submittedName>
        <fullName evidence="2">2-haloalkanoic acid dehalogenase</fullName>
    </submittedName>
</protein>
<dbReference type="InterPro" id="IPR006439">
    <property type="entry name" value="HAD-SF_hydro_IA"/>
</dbReference>
<keyword evidence="1" id="KW-0378">Hydrolase</keyword>
<comment type="caution">
    <text evidence="2">The sequence shown here is derived from an EMBL/GenBank/DDBJ whole genome shotgun (WGS) entry which is preliminary data.</text>
</comment>
<evidence type="ECO:0000313" key="3">
    <source>
        <dbReference type="Proteomes" id="UP000266188"/>
    </source>
</evidence>
<reference evidence="3" key="1">
    <citation type="submission" date="2017-02" db="EMBL/GenBank/DDBJ databases">
        <authorList>
            <person name="Tafer H."/>
            <person name="Lopandic K."/>
        </authorList>
    </citation>
    <scope>NUCLEOTIDE SEQUENCE [LARGE SCALE GENOMIC DNA]</scope>
    <source>
        <strain evidence="3">CBS 366.77</strain>
    </source>
</reference>
<dbReference type="InterPro" id="IPR051540">
    <property type="entry name" value="S-2-haloacid_dehalogenase"/>
</dbReference>
<dbReference type="GO" id="GO:0016791">
    <property type="term" value="F:phosphatase activity"/>
    <property type="evidence" value="ECO:0007669"/>
    <property type="project" value="UniProtKB-ARBA"/>
</dbReference>
<sequence>MSSSKNIVFDVVGTLVSYDHLFNAIDSRLGPRLRAEGIKPQLLANTWFETAEREYTYLSMSGKYVPFTSVFRAVFVRVLWMAGIPEPRTFASTEDLEYLMDAHGALQMRPDAVECVQKLRDAGFTVWGFTSGDLNRVAGYFREAGINMPAENLISCDSMGIGKPDPAVYQPLLDRLMEENEGKKPWFAAAHMWDVSAARRTGFMGAYCTVLEKEPLLDLFGDMDVVDDTLGGMANKIIVKQASAE</sequence>
<dbReference type="InterPro" id="IPR023214">
    <property type="entry name" value="HAD_sf"/>
</dbReference>